<name>A0A364L3X2_TALAM</name>
<accession>A0A364L3X2</accession>
<protein>
    <recommendedName>
        <fullName evidence="4">AA1-like domain-containing protein</fullName>
    </recommendedName>
</protein>
<gene>
    <name evidence="2" type="ORF">BHQ10_006527</name>
</gene>
<keyword evidence="1" id="KW-0732">Signal</keyword>
<comment type="caution">
    <text evidence="2">The sequence shown here is derived from an EMBL/GenBank/DDBJ whole genome shotgun (WGS) entry which is preliminary data.</text>
</comment>
<dbReference type="EMBL" id="MIKG01000012">
    <property type="protein sequence ID" value="RAO70515.1"/>
    <property type="molecule type" value="Genomic_DNA"/>
</dbReference>
<feature type="chain" id="PRO_5016933557" description="AA1-like domain-containing protein" evidence="1">
    <location>
        <begin position="21"/>
        <end position="139"/>
    </location>
</feature>
<dbReference type="GeneID" id="63795743"/>
<dbReference type="AlphaFoldDB" id="A0A364L3X2"/>
<proteinExistence type="predicted"/>
<evidence type="ECO:0000313" key="3">
    <source>
        <dbReference type="Proteomes" id="UP000249363"/>
    </source>
</evidence>
<evidence type="ECO:0000256" key="1">
    <source>
        <dbReference type="SAM" id="SignalP"/>
    </source>
</evidence>
<evidence type="ECO:0008006" key="4">
    <source>
        <dbReference type="Google" id="ProtNLM"/>
    </source>
</evidence>
<evidence type="ECO:0000313" key="2">
    <source>
        <dbReference type="EMBL" id="RAO70515.1"/>
    </source>
</evidence>
<dbReference type="OrthoDB" id="10317912at2759"/>
<dbReference type="Proteomes" id="UP000249363">
    <property type="component" value="Unassembled WGS sequence"/>
</dbReference>
<dbReference type="RefSeq" id="XP_040735031.1">
    <property type="nucleotide sequence ID" value="XM_040879123.1"/>
</dbReference>
<sequence length="139" mass="14150">MFTSKTIIAVLAAIAGLASAAPSKASSSSSSAIPSPSTTPYLTTFYLRNTAITNDSGCVVEVDSYTGCDEVAVLSGTQNCSDIQGTISQPLCGGSSVTADFQGGDRGTHLSYYDENQTLVAYCILPSNPGASAKCATTD</sequence>
<organism evidence="2 3">
    <name type="scientific">Talaromyces amestolkiae</name>
    <dbReference type="NCBI Taxonomy" id="1196081"/>
    <lineage>
        <taxon>Eukaryota</taxon>
        <taxon>Fungi</taxon>
        <taxon>Dikarya</taxon>
        <taxon>Ascomycota</taxon>
        <taxon>Pezizomycotina</taxon>
        <taxon>Eurotiomycetes</taxon>
        <taxon>Eurotiomycetidae</taxon>
        <taxon>Eurotiales</taxon>
        <taxon>Trichocomaceae</taxon>
        <taxon>Talaromyces</taxon>
        <taxon>Talaromyces sect. Talaromyces</taxon>
    </lineage>
</organism>
<feature type="signal peptide" evidence="1">
    <location>
        <begin position="1"/>
        <end position="20"/>
    </location>
</feature>
<keyword evidence="3" id="KW-1185">Reference proteome</keyword>
<reference evidence="2 3" key="1">
    <citation type="journal article" date="2017" name="Biotechnol. Biofuels">
        <title>Differential beta-glucosidase expression as a function of carbon source availability in Talaromyces amestolkiae: a genomic and proteomic approach.</title>
        <authorList>
            <person name="de Eugenio L.I."/>
            <person name="Mendez-Liter J.A."/>
            <person name="Nieto-Dominguez M."/>
            <person name="Alonso L."/>
            <person name="Gil-Munoz J."/>
            <person name="Barriuso J."/>
            <person name="Prieto A."/>
            <person name="Martinez M.J."/>
        </authorList>
    </citation>
    <scope>NUCLEOTIDE SEQUENCE [LARGE SCALE GENOMIC DNA]</scope>
    <source>
        <strain evidence="2 3">CIB</strain>
    </source>
</reference>